<evidence type="ECO:0000256" key="4">
    <source>
        <dbReference type="ARBA" id="ARBA00022448"/>
    </source>
</evidence>
<keyword evidence="13" id="KW-0966">Cell projection</keyword>
<feature type="transmembrane region" description="Helical" evidence="19">
    <location>
        <begin position="426"/>
        <end position="446"/>
    </location>
</feature>
<comment type="subcellular location">
    <subcellularLocation>
        <location evidence="2">Cell membrane</location>
        <topology evidence="2">Multi-pass membrane protein</topology>
    </subcellularLocation>
    <subcellularLocation>
        <location evidence="1">Cell projection</location>
        <location evidence="1">Cilium</location>
    </subcellularLocation>
</comment>
<keyword evidence="10 19" id="KW-0472">Membrane</keyword>
<feature type="transmembrane region" description="Helical" evidence="19">
    <location>
        <begin position="339"/>
        <end position="357"/>
    </location>
</feature>
<evidence type="ECO:0000256" key="13">
    <source>
        <dbReference type="ARBA" id="ARBA00023273"/>
    </source>
</evidence>
<evidence type="ECO:0000256" key="2">
    <source>
        <dbReference type="ARBA" id="ARBA00004651"/>
    </source>
</evidence>
<keyword evidence="9 15" id="KW-0406">Ion transport</keyword>
<dbReference type="SUPFAM" id="SSF81324">
    <property type="entry name" value="Voltage-gated potassium channels"/>
    <property type="match status" value="1"/>
</dbReference>
<dbReference type="EnsemblMetazoa" id="PPA20444.1">
    <property type="protein sequence ID" value="PPA20444.1"/>
    <property type="gene ID" value="WBGene00109998"/>
</dbReference>
<evidence type="ECO:0000256" key="8">
    <source>
        <dbReference type="ARBA" id="ARBA00023054"/>
    </source>
</evidence>
<keyword evidence="12" id="KW-0325">Glycoprotein</keyword>
<dbReference type="GO" id="GO:0005509">
    <property type="term" value="F:calcium ion binding"/>
    <property type="evidence" value="ECO:0007669"/>
    <property type="project" value="InterPro"/>
</dbReference>
<keyword evidence="4" id="KW-0813">Transport</keyword>
<evidence type="ECO:0000256" key="1">
    <source>
        <dbReference type="ARBA" id="ARBA00004138"/>
    </source>
</evidence>
<evidence type="ECO:0000256" key="7">
    <source>
        <dbReference type="ARBA" id="ARBA00022989"/>
    </source>
</evidence>
<feature type="binding site" evidence="15">
    <location>
        <position position="630"/>
    </location>
    <ligand>
        <name>Ca(2+)</name>
        <dbReference type="ChEBI" id="CHEBI:29108"/>
        <label>2</label>
    </ligand>
</feature>
<evidence type="ECO:0000313" key="20">
    <source>
        <dbReference type="EnsemblMetazoa" id="PPA20444.1"/>
    </source>
</evidence>
<dbReference type="GO" id="GO:0016020">
    <property type="term" value="C:membrane"/>
    <property type="evidence" value="ECO:0000318"/>
    <property type="project" value="GO_Central"/>
</dbReference>
<evidence type="ECO:0000256" key="14">
    <source>
        <dbReference type="ARBA" id="ARBA00023303"/>
    </source>
</evidence>
<dbReference type="GO" id="GO:0050982">
    <property type="term" value="P:detection of mechanical stimulus"/>
    <property type="evidence" value="ECO:0000318"/>
    <property type="project" value="GO_Central"/>
</dbReference>
<dbReference type="InterPro" id="IPR046791">
    <property type="entry name" value="Polycystin_dom"/>
</dbReference>
<evidence type="ECO:0000256" key="5">
    <source>
        <dbReference type="ARBA" id="ARBA00022475"/>
    </source>
</evidence>
<evidence type="ECO:0000256" key="15">
    <source>
        <dbReference type="PIRSR" id="PIRSR603915-1"/>
    </source>
</evidence>
<dbReference type="GO" id="GO:0005886">
    <property type="term" value="C:plasma membrane"/>
    <property type="evidence" value="ECO:0007669"/>
    <property type="project" value="UniProtKB-SubCell"/>
</dbReference>
<dbReference type="AlphaFoldDB" id="A0A2A6CBJ5"/>
<dbReference type="Pfam" id="PF20519">
    <property type="entry name" value="Polycystin_dom"/>
    <property type="match status" value="1"/>
</dbReference>
<evidence type="ECO:0000256" key="3">
    <source>
        <dbReference type="ARBA" id="ARBA00007200"/>
    </source>
</evidence>
<keyword evidence="15" id="KW-0109">Calcium transport</keyword>
<reference evidence="20" key="2">
    <citation type="submission" date="2022-06" db="UniProtKB">
        <authorList>
            <consortium name="EnsemblMetazoa"/>
        </authorList>
    </citation>
    <scope>IDENTIFICATION</scope>
    <source>
        <strain evidence="20">PS312</strain>
    </source>
</reference>
<feature type="transmembrane region" description="Helical" evidence="19">
    <location>
        <begin position="466"/>
        <end position="488"/>
    </location>
</feature>
<keyword evidence="15" id="KW-0106">Calcium</keyword>
<dbReference type="InterPro" id="IPR051223">
    <property type="entry name" value="Polycystin"/>
</dbReference>
<keyword evidence="6 19" id="KW-0812">Transmembrane</keyword>
<evidence type="ECO:0000256" key="16">
    <source>
        <dbReference type="PIRSR" id="PIRSR603915-2"/>
    </source>
</evidence>
<dbReference type="Pfam" id="PF08016">
    <property type="entry name" value="PKD_channel"/>
    <property type="match status" value="1"/>
</dbReference>
<dbReference type="FunFam" id="1.10.287.70:FF:000055">
    <property type="entry name" value="Polycystic kidney disease 2-like 1"/>
    <property type="match status" value="1"/>
</dbReference>
<keyword evidence="7 19" id="KW-1133">Transmembrane helix</keyword>
<protein>
    <submittedName>
        <fullName evidence="20">Pkd-2</fullName>
    </submittedName>
</protein>
<feature type="coiled-coil region" evidence="17">
    <location>
        <begin position="629"/>
        <end position="660"/>
    </location>
</feature>
<evidence type="ECO:0000256" key="19">
    <source>
        <dbReference type="SAM" id="Phobius"/>
    </source>
</evidence>
<dbReference type="Proteomes" id="UP000005239">
    <property type="component" value="Unassembled WGS sequence"/>
</dbReference>
<dbReference type="OrthoDB" id="444119at2759"/>
<keyword evidence="11" id="KW-1015">Disulfide bond</keyword>
<keyword evidence="5" id="KW-1003">Cell membrane</keyword>
<evidence type="ECO:0000256" key="12">
    <source>
        <dbReference type="ARBA" id="ARBA00023180"/>
    </source>
</evidence>
<proteinExistence type="inferred from homology"/>
<comment type="similarity">
    <text evidence="3">Belongs to the polycystin family.</text>
</comment>
<feature type="disulfide bond" evidence="16">
    <location>
        <begin position="196"/>
        <end position="209"/>
    </location>
</feature>
<dbReference type="Gene3D" id="1.10.287.70">
    <property type="match status" value="1"/>
</dbReference>
<dbReference type="InterPro" id="IPR003915">
    <property type="entry name" value="PKD_2"/>
</dbReference>
<evidence type="ECO:0000256" key="11">
    <source>
        <dbReference type="ARBA" id="ARBA00023157"/>
    </source>
</evidence>
<keyword evidence="15" id="KW-0479">Metal-binding</keyword>
<evidence type="ECO:0000256" key="17">
    <source>
        <dbReference type="SAM" id="Coils"/>
    </source>
</evidence>
<keyword evidence="8 17" id="KW-0175">Coiled coil</keyword>
<organism evidence="20 21">
    <name type="scientific">Pristionchus pacificus</name>
    <name type="common">Parasitic nematode worm</name>
    <dbReference type="NCBI Taxonomy" id="54126"/>
    <lineage>
        <taxon>Eukaryota</taxon>
        <taxon>Metazoa</taxon>
        <taxon>Ecdysozoa</taxon>
        <taxon>Nematoda</taxon>
        <taxon>Chromadorea</taxon>
        <taxon>Rhabditida</taxon>
        <taxon>Rhabditina</taxon>
        <taxon>Diplogasteromorpha</taxon>
        <taxon>Diplogasteroidea</taxon>
        <taxon>Neodiplogasteridae</taxon>
        <taxon>Pristionchus</taxon>
    </lineage>
</organism>
<sequence length="725" mass="82623">MSGKIPYSSSEGYDNPPPITEALSSPPTALQAEEFVGDSYGLGVRKRNTNPEDAPIKKFAYGAHDSIKKSDDKKVSLKSALKDLISHFIFLVIVCIIAFSTCSSATYYFTNVVNNLFTATTAPSGNNFAAINGMDDVWEYMNNQLMAGLYWSPLTTNETDISLGRNQSSEEAMIFYENRILGKPRIRMLKVTNKSCSVVESFAREIKACYSNYEKGKEDRAPFSPDGYELDAFTYSTADELENSDLWGAMATYGGGGYVQELSETNKNESMDSIAFLKANRWIDRGTRLIVIDFAVYNGNLNLFSVIKLMFELPATGGVIPKAQFNTLRLIRYQSTYDYFIGGCEAAFCVLVIILVIKEVIDIWNTRFSYLNKFWNVIDLVVIGLSITCIILSLRRTNLARSRINKLLDKGLSSSPMDDVVNAENMYNNIAALLLFFAWIKVFKYISFNKTMNQLSATLSRSAKDIGGFAVMFFVFFFAYAQFGYLVFGTQIQDYSTFYDAVFALFRTILGDFDFHALERANRVLGPIFFITYVFFVFFVLLNMFLAIINDTYVEVKAELARQPDDFQVASFVSKSWYRFLRAIRLTKEIPNMESNIDFDAWKTALRRSGYNAAEINEKFTKFEVQSWKEMDNERRDELEEELEMEMREREKRAEQHRSINVISRRVEGIETAIFAIASRIETVAGRLKTVEWDKVRIHEHKNLINSQALGSGVKTPPQDNFKMD</sequence>
<feature type="region of interest" description="Disordered" evidence="18">
    <location>
        <begin position="1"/>
        <end position="24"/>
    </location>
</feature>
<keyword evidence="15" id="KW-0107">Calcium channel</keyword>
<dbReference type="PANTHER" id="PTHR10877:SF183">
    <property type="entry name" value="AT14535P-RELATED"/>
    <property type="match status" value="1"/>
</dbReference>
<dbReference type="PANTHER" id="PTHR10877">
    <property type="entry name" value="POLYCYSTIN FAMILY MEMBER"/>
    <property type="match status" value="1"/>
</dbReference>
<keyword evidence="21" id="KW-1185">Reference proteome</keyword>
<dbReference type="GO" id="GO:0005262">
    <property type="term" value="F:calcium channel activity"/>
    <property type="evidence" value="ECO:0000318"/>
    <property type="project" value="GO_Central"/>
</dbReference>
<dbReference type="InterPro" id="IPR013122">
    <property type="entry name" value="PKD1_2_channel"/>
</dbReference>
<feature type="transmembrane region" description="Helical" evidence="19">
    <location>
        <begin position="84"/>
        <end position="109"/>
    </location>
</feature>
<gene>
    <name evidence="20" type="primary">WBGene00109998</name>
</gene>
<evidence type="ECO:0000256" key="9">
    <source>
        <dbReference type="ARBA" id="ARBA00023065"/>
    </source>
</evidence>
<reference evidence="21" key="1">
    <citation type="journal article" date="2008" name="Nat. Genet.">
        <title>The Pristionchus pacificus genome provides a unique perspective on nematode lifestyle and parasitism.</title>
        <authorList>
            <person name="Dieterich C."/>
            <person name="Clifton S.W."/>
            <person name="Schuster L.N."/>
            <person name="Chinwalla A."/>
            <person name="Delehaunty K."/>
            <person name="Dinkelacker I."/>
            <person name="Fulton L."/>
            <person name="Fulton R."/>
            <person name="Godfrey J."/>
            <person name="Minx P."/>
            <person name="Mitreva M."/>
            <person name="Roeseler W."/>
            <person name="Tian H."/>
            <person name="Witte H."/>
            <person name="Yang S.P."/>
            <person name="Wilson R.K."/>
            <person name="Sommer R.J."/>
        </authorList>
    </citation>
    <scope>NUCLEOTIDE SEQUENCE [LARGE SCALE GENOMIC DNA]</scope>
    <source>
        <strain evidence="21">PS312</strain>
    </source>
</reference>
<dbReference type="PRINTS" id="PR01433">
    <property type="entry name" value="POLYCYSTIN2"/>
</dbReference>
<name>A0A2A6CBJ5_PRIPA</name>
<feature type="transmembrane region" description="Helical" evidence="19">
    <location>
        <begin position="528"/>
        <end position="549"/>
    </location>
</feature>
<evidence type="ECO:0000256" key="6">
    <source>
        <dbReference type="ARBA" id="ARBA00022692"/>
    </source>
</evidence>
<feature type="transmembrane region" description="Helical" evidence="19">
    <location>
        <begin position="377"/>
        <end position="394"/>
    </location>
</feature>
<keyword evidence="14 15" id="KW-0407">Ion channel</keyword>
<evidence type="ECO:0000256" key="10">
    <source>
        <dbReference type="ARBA" id="ARBA00023136"/>
    </source>
</evidence>
<evidence type="ECO:0000256" key="18">
    <source>
        <dbReference type="SAM" id="MobiDB-lite"/>
    </source>
</evidence>
<dbReference type="GO" id="GO:0005929">
    <property type="term" value="C:cilium"/>
    <property type="evidence" value="ECO:0007669"/>
    <property type="project" value="UniProtKB-SubCell"/>
</dbReference>
<accession>A0A8R1YG36</accession>
<evidence type="ECO:0000313" key="21">
    <source>
        <dbReference type="Proteomes" id="UP000005239"/>
    </source>
</evidence>
<accession>A0A2A6CBJ5</accession>